<sequence>MHKYKDLKIWQRAMGISEKVYELSQGFPDEERFGLKSQIRRAVVSIPSNIAEGAGRKTDMDFSRFLDMANGSINEVETQLLLSQRLNFLEESESFNWILSELDELQKMIFSFQSKLKTQ</sequence>
<dbReference type="SUPFAM" id="SSF158446">
    <property type="entry name" value="IVS-encoded protein-like"/>
    <property type="match status" value="1"/>
</dbReference>
<dbReference type="Pfam" id="PF05635">
    <property type="entry name" value="23S_rRNA_IVP"/>
    <property type="match status" value="1"/>
</dbReference>
<protein>
    <submittedName>
        <fullName evidence="1">Four helix bundle protein</fullName>
    </submittedName>
</protein>
<evidence type="ECO:0000313" key="1">
    <source>
        <dbReference type="EMBL" id="QNR23250.1"/>
    </source>
</evidence>
<dbReference type="Proteomes" id="UP000516305">
    <property type="component" value="Chromosome"/>
</dbReference>
<proteinExistence type="predicted"/>
<reference evidence="1 2" key="1">
    <citation type="submission" date="2020-08" db="EMBL/GenBank/DDBJ databases">
        <title>Croceimicrobium hydrocarbonivorans gen. nov., sp. nov., a novel marine bacterium isolated from a bacterial consortium that degrades polyethylene terephthalate.</title>
        <authorList>
            <person name="Liu R."/>
        </authorList>
    </citation>
    <scope>NUCLEOTIDE SEQUENCE [LARGE SCALE GENOMIC DNA]</scope>
    <source>
        <strain evidence="1 2">A20-9</strain>
    </source>
</reference>
<dbReference type="Gene3D" id="1.20.1440.60">
    <property type="entry name" value="23S rRNA-intervening sequence"/>
    <property type="match status" value="1"/>
</dbReference>
<accession>A0A7H0VC02</accession>
<evidence type="ECO:0000313" key="2">
    <source>
        <dbReference type="Proteomes" id="UP000516305"/>
    </source>
</evidence>
<dbReference type="KEGG" id="chyd:H4K34_12810"/>
<dbReference type="InterPro" id="IPR012657">
    <property type="entry name" value="23S_rRNA-intervening_sequence"/>
</dbReference>
<dbReference type="PANTHER" id="PTHR38471:SF2">
    <property type="entry name" value="FOUR HELIX BUNDLE PROTEIN"/>
    <property type="match status" value="1"/>
</dbReference>
<dbReference type="PANTHER" id="PTHR38471">
    <property type="entry name" value="FOUR HELIX BUNDLE PROTEIN"/>
    <property type="match status" value="1"/>
</dbReference>
<dbReference type="AlphaFoldDB" id="A0A7H0VC02"/>
<organism evidence="1 2">
    <name type="scientific">Croceimicrobium hydrocarbonivorans</name>
    <dbReference type="NCBI Taxonomy" id="2761580"/>
    <lineage>
        <taxon>Bacteria</taxon>
        <taxon>Pseudomonadati</taxon>
        <taxon>Bacteroidota</taxon>
        <taxon>Flavobacteriia</taxon>
        <taxon>Flavobacteriales</taxon>
        <taxon>Owenweeksiaceae</taxon>
        <taxon>Croceimicrobium</taxon>
    </lineage>
</organism>
<gene>
    <name evidence="1" type="ORF">H4K34_12810</name>
</gene>
<keyword evidence="2" id="KW-1185">Reference proteome</keyword>
<dbReference type="CDD" id="cd16377">
    <property type="entry name" value="23S_rRNA_IVP_like"/>
    <property type="match status" value="1"/>
</dbReference>
<name>A0A7H0VC02_9FLAO</name>
<dbReference type="InterPro" id="IPR036583">
    <property type="entry name" value="23S_rRNA_IVS_sf"/>
</dbReference>
<dbReference type="EMBL" id="CP060139">
    <property type="protein sequence ID" value="QNR23250.1"/>
    <property type="molecule type" value="Genomic_DNA"/>
</dbReference>
<dbReference type="NCBIfam" id="TIGR02436">
    <property type="entry name" value="four helix bundle protein"/>
    <property type="match status" value="1"/>
</dbReference>